<feature type="domain" description="Histidine kinase" evidence="10">
    <location>
        <begin position="869"/>
        <end position="1089"/>
    </location>
</feature>
<accession>A0ABS5VMD4</accession>
<dbReference type="PRINTS" id="PR00344">
    <property type="entry name" value="BCTRLSENSOR"/>
</dbReference>
<evidence type="ECO:0000259" key="11">
    <source>
        <dbReference type="PROSITE" id="PS50110"/>
    </source>
</evidence>
<dbReference type="EC" id="2.7.13.3" evidence="2"/>
<dbReference type="SUPFAM" id="SSF46689">
    <property type="entry name" value="Homeodomain-like"/>
    <property type="match status" value="1"/>
</dbReference>
<dbReference type="InterPro" id="IPR004358">
    <property type="entry name" value="Sig_transdc_His_kin-like_C"/>
</dbReference>
<keyword evidence="4" id="KW-0805">Transcription regulation</keyword>
<evidence type="ECO:0000313" key="13">
    <source>
        <dbReference type="Proteomes" id="UP000772618"/>
    </source>
</evidence>
<evidence type="ECO:0000259" key="9">
    <source>
        <dbReference type="PROSITE" id="PS01124"/>
    </source>
</evidence>
<dbReference type="SUPFAM" id="SSF47384">
    <property type="entry name" value="Homodimeric domain of signal transducing histidine kinase"/>
    <property type="match status" value="1"/>
</dbReference>
<evidence type="ECO:0000256" key="4">
    <source>
        <dbReference type="ARBA" id="ARBA00023015"/>
    </source>
</evidence>
<dbReference type="Pfam" id="PF02518">
    <property type="entry name" value="HATPase_c"/>
    <property type="match status" value="1"/>
</dbReference>
<evidence type="ECO:0000259" key="10">
    <source>
        <dbReference type="PROSITE" id="PS50109"/>
    </source>
</evidence>
<dbReference type="PROSITE" id="PS50109">
    <property type="entry name" value="HIS_KIN"/>
    <property type="match status" value="1"/>
</dbReference>
<evidence type="ECO:0000256" key="1">
    <source>
        <dbReference type="ARBA" id="ARBA00000085"/>
    </source>
</evidence>
<protein>
    <recommendedName>
        <fullName evidence="2">histidine kinase</fullName>
        <ecNumber evidence="2">2.7.13.3</ecNumber>
    </recommendedName>
</protein>
<sequence>MIARFLFWLFIYCIVAANTVIAQTAHYQFRQLDVDDGLSHNQVTCFLKDKKGFLWIGTFFGLNRFDGYSIKNYLNDPQNTTSISNNSITSLFEMPKGEIGVFTAAGLNIFDPNSESFSTDLTTFYQKYQLPEGIITNVFTDGNKNIWFSYEAGLARYNATDQTTSFFRHGKNSKSISTDSVSAYAKTGDNSHWIIHKNGILEKIQLHEQDLQVTFRNDFLNKLNKNKIYDYQLLADSKGGLWIYIRDDPQGLYFFNPHSNEYRHFQQTSREGKLTSNFVSGIVEGPDGSMWLSTDHGGVNIINRETFSVSYVLNHPEDDRSISQNSVNTIYRDNEGIIWLGTFKKGISYYHENLIRFPLFKHYPLSTTGLPYGDVNRFAEDEHGNLWIGTNGGGLIYFDRKRNTYRQFLHDPNDPNSISSNVIVSLCMDHQKKLWIGTYYGGLNVYDGKKFIHYKHDPSNPESISDQNIWEIFEDSRNRIWIGTIHGGLNLYDRATNTFSHYRKDDVNSVQSNYIASISEDRDGNLWFGTSDGIDMLERASGRFFHYARNPASQGSLTDNNVFDIKEDKEGRIWVATRNGLNLFDKKTKTFGAFREKQGLPHNTVLTILEDDYGSVWVSTSNGLSRIINVTESDTTKFQFRNYDEADGLQGKQFNENAAFKTSNGELIFGGANGFNIFDPAKFGVNKNPPKVILSDFQVYNRSIKVGEKINGNVLLPVSITDIQEITLPPGQNVFSIEFTGLNFFNPEKNKYEYILKGFHTQWLEADSKSRKVTFTNLNPGAYTFVVKASNNDGIWNKEGVSVRINVLPPFWKTRTAFVLYTLAIISALLITRKLIQKGERLKFDREQERKEAIRMHELDLMKIRFFTNVSHEFRTPLTLILTPLEKMIRQAKEPEQLQQYQLIQRNAKRLLNLVNQLLDFRKLEVQEMKLNSSEGDIIKFIEETVYSFSDLSEKKDIKLSFVTSVPSLETLFDQDKLEKVLFNLLSNAFKFTPEHGSVSVIAEVKENQSGKTLEIKVQDTGIGIEEDKLDKIFDRFFQNELPKTMVNQGSGIGLSITKEFVKIHGGTIDVKSELGKGTCFTVTIPVTEVLHHPEEIANEDLKQILISDDALDSKKPVILLVEDSEDFRFYLKDNLKADYRIVEAKNGNDGWKQVLDTLPDLIVSDIMMPEMNGIELCRKIKADQRVSHTPVILLTARSSEEQKLEGFESGADDYITKPFNFEILVSRIRNLIAKREKLHRAFPSQLHVKASELKITSLDEKFIQKAVKCVEDHIADPDFSVEDLSHELGISRAHFYKKVMSLTGKTPLEFIRMIRLQQAAQLLKKSQLTVAEIAYKVGFNNPKYFARYFKEEYKVLPSVYASKAKK</sequence>
<dbReference type="InterPro" id="IPR018060">
    <property type="entry name" value="HTH_AraC"/>
</dbReference>
<dbReference type="PROSITE" id="PS00041">
    <property type="entry name" value="HTH_ARAC_FAMILY_1"/>
    <property type="match status" value="1"/>
</dbReference>
<keyword evidence="13" id="KW-1185">Reference proteome</keyword>
<evidence type="ECO:0000256" key="7">
    <source>
        <dbReference type="PROSITE-ProRule" id="PRU00169"/>
    </source>
</evidence>
<name>A0ABS5VMD4_9BACT</name>
<dbReference type="InterPro" id="IPR005467">
    <property type="entry name" value="His_kinase_dom"/>
</dbReference>
<comment type="caution">
    <text evidence="12">The sequence shown here is derived from an EMBL/GenBank/DDBJ whole genome shotgun (WGS) entry which is preliminary data.</text>
</comment>
<dbReference type="PANTHER" id="PTHR43547:SF2">
    <property type="entry name" value="HYBRID SIGNAL TRANSDUCTION HISTIDINE KINASE C"/>
    <property type="match status" value="1"/>
</dbReference>
<feature type="chain" id="PRO_5047408870" description="histidine kinase" evidence="8">
    <location>
        <begin position="23"/>
        <end position="1367"/>
    </location>
</feature>
<dbReference type="Gene3D" id="1.10.287.130">
    <property type="match status" value="1"/>
</dbReference>
<dbReference type="PANTHER" id="PTHR43547">
    <property type="entry name" value="TWO-COMPONENT HISTIDINE KINASE"/>
    <property type="match status" value="1"/>
</dbReference>
<dbReference type="Gene3D" id="1.10.10.60">
    <property type="entry name" value="Homeodomain-like"/>
    <property type="match status" value="2"/>
</dbReference>
<dbReference type="InterPro" id="IPR036890">
    <property type="entry name" value="HATPase_C_sf"/>
</dbReference>
<dbReference type="SMART" id="SM00342">
    <property type="entry name" value="HTH_ARAC"/>
    <property type="match status" value="1"/>
</dbReference>
<dbReference type="InterPro" id="IPR015943">
    <property type="entry name" value="WD40/YVTN_repeat-like_dom_sf"/>
</dbReference>
<dbReference type="SUPFAM" id="SSF55874">
    <property type="entry name" value="ATPase domain of HSP90 chaperone/DNA topoisomerase II/histidine kinase"/>
    <property type="match status" value="1"/>
</dbReference>
<dbReference type="Gene3D" id="2.130.10.10">
    <property type="entry name" value="YVTN repeat-like/Quinoprotein amine dehydrogenase"/>
    <property type="match status" value="2"/>
</dbReference>
<evidence type="ECO:0000256" key="8">
    <source>
        <dbReference type="SAM" id="SignalP"/>
    </source>
</evidence>
<dbReference type="InterPro" id="IPR036097">
    <property type="entry name" value="HisK_dim/P_sf"/>
</dbReference>
<dbReference type="SMART" id="SM00448">
    <property type="entry name" value="REC"/>
    <property type="match status" value="1"/>
</dbReference>
<dbReference type="InterPro" id="IPR011110">
    <property type="entry name" value="Reg_prop"/>
</dbReference>
<dbReference type="Pfam" id="PF00072">
    <property type="entry name" value="Response_reg"/>
    <property type="match status" value="1"/>
</dbReference>
<feature type="domain" description="HTH araC/xylS-type" evidence="9">
    <location>
        <begin position="1265"/>
        <end position="1364"/>
    </location>
</feature>
<gene>
    <name evidence="12" type="ORF">KK060_02725</name>
</gene>
<dbReference type="Pfam" id="PF12833">
    <property type="entry name" value="HTH_18"/>
    <property type="match status" value="1"/>
</dbReference>
<evidence type="ECO:0000313" key="12">
    <source>
        <dbReference type="EMBL" id="MBT1702173.1"/>
    </source>
</evidence>
<keyword evidence="8" id="KW-0732">Signal</keyword>
<evidence type="ECO:0000256" key="6">
    <source>
        <dbReference type="ARBA" id="ARBA00023163"/>
    </source>
</evidence>
<dbReference type="InterPro" id="IPR013783">
    <property type="entry name" value="Ig-like_fold"/>
</dbReference>
<dbReference type="RefSeq" id="WP_254151928.1">
    <property type="nucleotide sequence ID" value="NZ_JAHESD010000004.1"/>
</dbReference>
<dbReference type="SMART" id="SM00388">
    <property type="entry name" value="HisKA"/>
    <property type="match status" value="1"/>
</dbReference>
<dbReference type="Gene3D" id="3.30.565.10">
    <property type="entry name" value="Histidine kinase-like ATPase, C-terminal domain"/>
    <property type="match status" value="1"/>
</dbReference>
<keyword evidence="3 7" id="KW-0597">Phosphoprotein</keyword>
<feature type="modified residue" description="4-aspartylphosphate" evidence="7">
    <location>
        <position position="1166"/>
    </location>
</feature>
<dbReference type="CDD" id="cd00082">
    <property type="entry name" value="HisKA"/>
    <property type="match status" value="1"/>
</dbReference>
<dbReference type="Pfam" id="PF07494">
    <property type="entry name" value="Reg_prop"/>
    <property type="match status" value="8"/>
</dbReference>
<keyword evidence="6" id="KW-0804">Transcription</keyword>
<dbReference type="InterPro" id="IPR009057">
    <property type="entry name" value="Homeodomain-like_sf"/>
</dbReference>
<dbReference type="Pfam" id="PF07495">
    <property type="entry name" value="Y_Y_Y"/>
    <property type="match status" value="1"/>
</dbReference>
<dbReference type="Pfam" id="PF00512">
    <property type="entry name" value="HisKA"/>
    <property type="match status" value="1"/>
</dbReference>
<proteinExistence type="predicted"/>
<dbReference type="InterPro" id="IPR001789">
    <property type="entry name" value="Sig_transdc_resp-reg_receiver"/>
</dbReference>
<dbReference type="CDD" id="cd16922">
    <property type="entry name" value="HATPase_EvgS-ArcB-TorS-like"/>
    <property type="match status" value="1"/>
</dbReference>
<evidence type="ECO:0000256" key="2">
    <source>
        <dbReference type="ARBA" id="ARBA00012438"/>
    </source>
</evidence>
<dbReference type="SMART" id="SM00387">
    <property type="entry name" value="HATPase_c"/>
    <property type="match status" value="1"/>
</dbReference>
<dbReference type="SUPFAM" id="SSF63829">
    <property type="entry name" value="Calcium-dependent phosphotriesterase"/>
    <property type="match status" value="3"/>
</dbReference>
<feature type="signal peptide" evidence="8">
    <location>
        <begin position="1"/>
        <end position="22"/>
    </location>
</feature>
<dbReference type="Gene3D" id="3.40.50.2300">
    <property type="match status" value="1"/>
</dbReference>
<organism evidence="12 13">
    <name type="scientific">Chryseosolibacter indicus</name>
    <dbReference type="NCBI Taxonomy" id="2782351"/>
    <lineage>
        <taxon>Bacteria</taxon>
        <taxon>Pseudomonadati</taxon>
        <taxon>Bacteroidota</taxon>
        <taxon>Cytophagia</taxon>
        <taxon>Cytophagales</taxon>
        <taxon>Chryseotaleaceae</taxon>
        <taxon>Chryseosolibacter</taxon>
    </lineage>
</organism>
<dbReference type="InterPro" id="IPR011006">
    <property type="entry name" value="CheY-like_superfamily"/>
</dbReference>
<evidence type="ECO:0000256" key="3">
    <source>
        <dbReference type="ARBA" id="ARBA00022553"/>
    </source>
</evidence>
<keyword evidence="5" id="KW-0238">DNA-binding</keyword>
<evidence type="ECO:0000256" key="5">
    <source>
        <dbReference type="ARBA" id="ARBA00023125"/>
    </source>
</evidence>
<dbReference type="Gene3D" id="2.60.40.10">
    <property type="entry name" value="Immunoglobulins"/>
    <property type="match status" value="1"/>
</dbReference>
<feature type="domain" description="Response regulatory" evidence="11">
    <location>
        <begin position="1118"/>
        <end position="1233"/>
    </location>
</feature>
<dbReference type="SUPFAM" id="SSF52172">
    <property type="entry name" value="CheY-like"/>
    <property type="match status" value="1"/>
</dbReference>
<dbReference type="InterPro" id="IPR003594">
    <property type="entry name" value="HATPase_dom"/>
</dbReference>
<dbReference type="PROSITE" id="PS01124">
    <property type="entry name" value="HTH_ARAC_FAMILY_2"/>
    <property type="match status" value="1"/>
</dbReference>
<dbReference type="Proteomes" id="UP000772618">
    <property type="component" value="Unassembled WGS sequence"/>
</dbReference>
<dbReference type="PROSITE" id="PS50110">
    <property type="entry name" value="RESPONSE_REGULATORY"/>
    <property type="match status" value="1"/>
</dbReference>
<dbReference type="EMBL" id="JAHESD010000004">
    <property type="protein sequence ID" value="MBT1702173.1"/>
    <property type="molecule type" value="Genomic_DNA"/>
</dbReference>
<dbReference type="InterPro" id="IPR003661">
    <property type="entry name" value="HisK_dim/P_dom"/>
</dbReference>
<comment type="catalytic activity">
    <reaction evidence="1">
        <text>ATP + protein L-histidine = ADP + protein N-phospho-L-histidine.</text>
        <dbReference type="EC" id="2.7.13.3"/>
    </reaction>
</comment>
<dbReference type="CDD" id="cd17574">
    <property type="entry name" value="REC_OmpR"/>
    <property type="match status" value="1"/>
</dbReference>
<dbReference type="InterPro" id="IPR011123">
    <property type="entry name" value="Y_Y_Y"/>
</dbReference>
<reference evidence="12 13" key="1">
    <citation type="submission" date="2021-05" db="EMBL/GenBank/DDBJ databases">
        <title>A Polyphasic approach of four new species of the genus Ohtaekwangia: Ohtaekwangia histidinii sp. nov., Ohtaekwangia cretensis sp. nov., Ohtaekwangia indiensis sp. nov., Ohtaekwangia reichenbachii sp. nov. from diverse environment.</title>
        <authorList>
            <person name="Octaviana S."/>
        </authorList>
    </citation>
    <scope>NUCLEOTIDE SEQUENCE [LARGE SCALE GENOMIC DNA]</scope>
    <source>
        <strain evidence="12 13">PWU20</strain>
    </source>
</reference>
<dbReference type="InterPro" id="IPR018062">
    <property type="entry name" value="HTH_AraC-typ_CS"/>
</dbReference>